<keyword evidence="3" id="KW-1185">Reference proteome</keyword>
<evidence type="ECO:0000256" key="1">
    <source>
        <dbReference type="SAM" id="MobiDB-lite"/>
    </source>
</evidence>
<keyword evidence="2" id="KW-0732">Signal</keyword>
<name>A0A914UKB6_9BILA</name>
<accession>A0A914UKB6</accession>
<evidence type="ECO:0000256" key="2">
    <source>
        <dbReference type="SAM" id="SignalP"/>
    </source>
</evidence>
<protein>
    <submittedName>
        <fullName evidence="4">Chitin-binding type-2 domain-containing protein</fullName>
    </submittedName>
</protein>
<proteinExistence type="predicted"/>
<sequence length="245" mass="26793">MRSDIVSTSIVFLLALKFSLGQLQNSRYERYVSSSDSGDYCRDNAQTFLFICTNPNSYGSEILTKLTFCPTYTRVCASTVQWYAQYAENAQAFLSYAQQSPSVASAPSPQSSLSAAPAVTQPPKTYTLDQVDEYCRDNRQHYLFFCPNALAYGTDIIVFCPAYGKHCNVALPKESVPTTPVPSAQPAGQVAPSSERQSQTGALSEQQRAQLCAQFAGVAAQYCTGIILPQAQGRCRLYQQFCLGG</sequence>
<feature type="chain" id="PRO_5037434148" evidence="2">
    <location>
        <begin position="22"/>
        <end position="245"/>
    </location>
</feature>
<organism evidence="3 4">
    <name type="scientific">Plectus sambesii</name>
    <dbReference type="NCBI Taxonomy" id="2011161"/>
    <lineage>
        <taxon>Eukaryota</taxon>
        <taxon>Metazoa</taxon>
        <taxon>Ecdysozoa</taxon>
        <taxon>Nematoda</taxon>
        <taxon>Chromadorea</taxon>
        <taxon>Plectida</taxon>
        <taxon>Plectina</taxon>
        <taxon>Plectoidea</taxon>
        <taxon>Plectidae</taxon>
        <taxon>Plectus</taxon>
    </lineage>
</organism>
<evidence type="ECO:0000313" key="4">
    <source>
        <dbReference type="WBParaSite" id="PSAMB.scaffold1048size36690.g10540.t1"/>
    </source>
</evidence>
<evidence type="ECO:0000313" key="3">
    <source>
        <dbReference type="Proteomes" id="UP000887566"/>
    </source>
</evidence>
<feature type="compositionally biased region" description="Polar residues" evidence="1">
    <location>
        <begin position="191"/>
        <end position="200"/>
    </location>
</feature>
<feature type="region of interest" description="Disordered" evidence="1">
    <location>
        <begin position="178"/>
        <end position="200"/>
    </location>
</feature>
<dbReference type="Proteomes" id="UP000887566">
    <property type="component" value="Unplaced"/>
</dbReference>
<dbReference type="AlphaFoldDB" id="A0A914UKB6"/>
<reference evidence="4" key="1">
    <citation type="submission" date="2022-11" db="UniProtKB">
        <authorList>
            <consortium name="WormBaseParasite"/>
        </authorList>
    </citation>
    <scope>IDENTIFICATION</scope>
</reference>
<feature type="signal peptide" evidence="2">
    <location>
        <begin position="1"/>
        <end position="21"/>
    </location>
</feature>
<dbReference type="WBParaSite" id="PSAMB.scaffold1048size36690.g10540.t1">
    <property type="protein sequence ID" value="PSAMB.scaffold1048size36690.g10540.t1"/>
    <property type="gene ID" value="PSAMB.scaffold1048size36690.g10540"/>
</dbReference>